<dbReference type="AlphaFoldDB" id="A0A0S7C696"/>
<dbReference type="PANTHER" id="PTHR18964:SF149">
    <property type="entry name" value="BIFUNCTIONAL UDP-N-ACETYLGLUCOSAMINE 2-EPIMERASE_N-ACETYLMANNOSAMINE KINASE"/>
    <property type="match status" value="1"/>
</dbReference>
<dbReference type="RefSeq" id="WP_062043672.1">
    <property type="nucleotide sequence ID" value="NZ_DF968183.1"/>
</dbReference>
<dbReference type="Pfam" id="PF00480">
    <property type="entry name" value="ROK"/>
    <property type="match status" value="1"/>
</dbReference>
<accession>A0A0S7C696</accession>
<dbReference type="Pfam" id="PF01047">
    <property type="entry name" value="MarR"/>
    <property type="match status" value="1"/>
</dbReference>
<comment type="similarity">
    <text evidence="1">Belongs to the ROK (NagC/XylR) family.</text>
</comment>
<keyword evidence="3" id="KW-0418">Kinase</keyword>
<evidence type="ECO:0000256" key="1">
    <source>
        <dbReference type="ARBA" id="ARBA00006479"/>
    </source>
</evidence>
<keyword evidence="3" id="KW-0808">Transferase</keyword>
<evidence type="ECO:0000313" key="3">
    <source>
        <dbReference type="EMBL" id="GAP44415.1"/>
    </source>
</evidence>
<dbReference type="InterPro" id="IPR043129">
    <property type="entry name" value="ATPase_NBD"/>
</dbReference>
<dbReference type="OrthoDB" id="9810372at2"/>
<dbReference type="InterPro" id="IPR036388">
    <property type="entry name" value="WH-like_DNA-bd_sf"/>
</dbReference>
<dbReference type="SUPFAM" id="SSF46785">
    <property type="entry name" value="Winged helix' DNA-binding domain"/>
    <property type="match status" value="1"/>
</dbReference>
<dbReference type="Proteomes" id="UP000053091">
    <property type="component" value="Unassembled WGS sequence"/>
</dbReference>
<dbReference type="InterPro" id="IPR000835">
    <property type="entry name" value="HTH_MarR-typ"/>
</dbReference>
<evidence type="ECO:0000313" key="4">
    <source>
        <dbReference type="Proteomes" id="UP000053091"/>
    </source>
</evidence>
<dbReference type="InterPro" id="IPR036390">
    <property type="entry name" value="WH_DNA-bd_sf"/>
</dbReference>
<dbReference type="Gene3D" id="3.30.420.40">
    <property type="match status" value="2"/>
</dbReference>
<dbReference type="EMBL" id="DF968183">
    <property type="protein sequence ID" value="GAP44415.1"/>
    <property type="molecule type" value="Genomic_DNA"/>
</dbReference>
<reference evidence="3" key="1">
    <citation type="journal article" date="2015" name="Genome Announc.">
        <title>Draft Genome Sequence of Bacteroidales Strain TBC1, a Novel Isolate from a Methanogenic Wastewater Treatment System.</title>
        <authorList>
            <person name="Tourlousse D.M."/>
            <person name="Matsuura N."/>
            <person name="Sun L."/>
            <person name="Toyonaga M."/>
            <person name="Kuroda K."/>
            <person name="Ohashi A."/>
            <person name="Cruz R."/>
            <person name="Yamaguchi T."/>
            <person name="Sekiguchi Y."/>
        </authorList>
    </citation>
    <scope>NUCLEOTIDE SEQUENCE [LARGE SCALE GENOMIC DNA]</scope>
    <source>
        <strain evidence="3">TBC1</strain>
    </source>
</reference>
<gene>
    <name evidence="3" type="ORF">TBC1_12223</name>
</gene>
<proteinExistence type="inferred from homology"/>
<dbReference type="GO" id="GO:0016301">
    <property type="term" value="F:kinase activity"/>
    <property type="evidence" value="ECO:0007669"/>
    <property type="project" value="UniProtKB-KW"/>
</dbReference>
<dbReference type="InterPro" id="IPR000600">
    <property type="entry name" value="ROK"/>
</dbReference>
<dbReference type="SUPFAM" id="SSF53067">
    <property type="entry name" value="Actin-like ATPase domain"/>
    <property type="match status" value="1"/>
</dbReference>
<dbReference type="Gene3D" id="1.10.10.10">
    <property type="entry name" value="Winged helix-like DNA-binding domain superfamily/Winged helix DNA-binding domain"/>
    <property type="match status" value="1"/>
</dbReference>
<feature type="domain" description="HTH marR-type" evidence="2">
    <location>
        <begin position="31"/>
        <end position="71"/>
    </location>
</feature>
<dbReference type="GO" id="GO:0003700">
    <property type="term" value="F:DNA-binding transcription factor activity"/>
    <property type="evidence" value="ECO:0007669"/>
    <property type="project" value="InterPro"/>
</dbReference>
<dbReference type="STRING" id="1678841.TBC1_12223"/>
<keyword evidence="4" id="KW-1185">Reference proteome</keyword>
<sequence length="409" mass="44642">MAGIKYLFKSSFNEEPLKNNQLRKLNLKQFIVRELYQHANLSIHNLSRTIKMSTPTITRALEELISEGLVTEIGIGESTGGRRPSIYGLNPLSRFVIGIDIERYFIRIGLFNFANQPVSEIHELNTGLETQSDIIGFITEKISELIEAYGIDENNILGIGISLPGLIDMRTGLSYTYLNTGKPVAKILSERTSLPVFIEQDTRAMAWGEQSFGLARDLKNVLCLNIGSGIGLSMILDGKIYMGHSGYSGEFGHIQIEPNGQLCHCGKIGCIETVASGKVMLAKAKKDIAEGAITQISSMIGGDLSKLNIRTILNAAREGDQYAIDLLAKIGEALGKGLATLIHLFNPELIIIGGEISKAADYLIAPIESNLNIYSIARIRRDAVIVASELSDNARLMGTVALVMNKIFA</sequence>
<organism evidence="3">
    <name type="scientific">Lentimicrobium saccharophilum</name>
    <dbReference type="NCBI Taxonomy" id="1678841"/>
    <lineage>
        <taxon>Bacteria</taxon>
        <taxon>Pseudomonadati</taxon>
        <taxon>Bacteroidota</taxon>
        <taxon>Bacteroidia</taxon>
        <taxon>Bacteroidales</taxon>
        <taxon>Lentimicrobiaceae</taxon>
        <taxon>Lentimicrobium</taxon>
    </lineage>
</organism>
<protein>
    <submittedName>
        <fullName evidence="3">Sugar kinase of the NBD/HSP70 family</fullName>
    </submittedName>
</protein>
<name>A0A0S7C696_9BACT</name>
<dbReference type="PANTHER" id="PTHR18964">
    <property type="entry name" value="ROK (REPRESSOR, ORF, KINASE) FAMILY"/>
    <property type="match status" value="1"/>
</dbReference>
<evidence type="ECO:0000259" key="2">
    <source>
        <dbReference type="Pfam" id="PF01047"/>
    </source>
</evidence>